<proteinExistence type="predicted"/>
<comment type="caution">
    <text evidence="2">The sequence shown here is derived from an EMBL/GenBank/DDBJ whole genome shotgun (WGS) entry which is preliminary data.</text>
</comment>
<organism evidence="2 3">
    <name type="scientific">Sphingosinicella rhizophila</name>
    <dbReference type="NCBI Taxonomy" id="3050082"/>
    <lineage>
        <taxon>Bacteria</taxon>
        <taxon>Pseudomonadati</taxon>
        <taxon>Pseudomonadota</taxon>
        <taxon>Alphaproteobacteria</taxon>
        <taxon>Sphingomonadales</taxon>
        <taxon>Sphingosinicellaceae</taxon>
        <taxon>Sphingosinicella</taxon>
    </lineage>
</organism>
<feature type="domain" description="Knr4/Smi1-like" evidence="1">
    <location>
        <begin position="40"/>
        <end position="154"/>
    </location>
</feature>
<evidence type="ECO:0000259" key="1">
    <source>
        <dbReference type="Pfam" id="PF09346"/>
    </source>
</evidence>
<name>A0ABU3Q1M8_9SPHN</name>
<accession>A0ABU3Q1M8</accession>
<dbReference type="SUPFAM" id="SSF160631">
    <property type="entry name" value="SMI1/KNR4-like"/>
    <property type="match status" value="1"/>
</dbReference>
<gene>
    <name evidence="2" type="ORF">RQX22_00025</name>
</gene>
<evidence type="ECO:0000313" key="3">
    <source>
        <dbReference type="Proteomes" id="UP001259572"/>
    </source>
</evidence>
<keyword evidence="3" id="KW-1185">Reference proteome</keyword>
<sequence length="182" mass="21075">MADIDPIWKITDPKSVVPHLTLRTWWSETGAGIDTRETPEAEIGVLENRYRVSLPHDFREYLKLGAPKEENWDAEDGNWWPVGRIKNIPDEYDHPVSEAIMRNAPKHLIFLDYSIWSWAWAISCADDETRGRVAVIGGLPDGYVADSFGEFVERYTTDWMSIRQVQAKPKPRRGFWSWLGRS</sequence>
<dbReference type="Proteomes" id="UP001259572">
    <property type="component" value="Unassembled WGS sequence"/>
</dbReference>
<reference evidence="2 3" key="1">
    <citation type="submission" date="2023-05" db="EMBL/GenBank/DDBJ databases">
        <authorList>
            <person name="Guo Y."/>
        </authorList>
    </citation>
    <scope>NUCLEOTIDE SEQUENCE [LARGE SCALE GENOMIC DNA]</scope>
    <source>
        <strain evidence="2 3">GR2756</strain>
    </source>
</reference>
<dbReference type="InterPro" id="IPR037883">
    <property type="entry name" value="Knr4/Smi1-like_sf"/>
</dbReference>
<dbReference type="InterPro" id="IPR018958">
    <property type="entry name" value="Knr4/Smi1-like_dom"/>
</dbReference>
<dbReference type="Pfam" id="PF09346">
    <property type="entry name" value="SMI1_KNR4"/>
    <property type="match status" value="1"/>
</dbReference>
<dbReference type="EMBL" id="JAVUPU010000001">
    <property type="protein sequence ID" value="MDT9597335.1"/>
    <property type="molecule type" value="Genomic_DNA"/>
</dbReference>
<evidence type="ECO:0000313" key="2">
    <source>
        <dbReference type="EMBL" id="MDT9597335.1"/>
    </source>
</evidence>
<protein>
    <submittedName>
        <fullName evidence="2">SMI1/KNR4 family protein</fullName>
    </submittedName>
</protein>
<dbReference type="RefSeq" id="WP_315722473.1">
    <property type="nucleotide sequence ID" value="NZ_JAVUPU010000001.1"/>
</dbReference>